<dbReference type="GeneID" id="25263263"/>
<reference evidence="2 3" key="1">
    <citation type="submission" date="2014-05" db="EMBL/GenBank/DDBJ databases">
        <title>Draft genome sequence of a rare smut relative, Tilletiaria anomala UBC 951.</title>
        <authorList>
            <consortium name="DOE Joint Genome Institute"/>
            <person name="Toome M."/>
            <person name="Kuo A."/>
            <person name="Henrissat B."/>
            <person name="Lipzen A."/>
            <person name="Tritt A."/>
            <person name="Yoshinaga Y."/>
            <person name="Zane M."/>
            <person name="Barry K."/>
            <person name="Grigoriev I.V."/>
            <person name="Spatafora J.W."/>
            <person name="Aimea M.C."/>
        </authorList>
    </citation>
    <scope>NUCLEOTIDE SEQUENCE [LARGE SCALE GENOMIC DNA]</scope>
    <source>
        <strain evidence="2 3">UBC 951</strain>
    </source>
</reference>
<proteinExistence type="predicted"/>
<dbReference type="InParanoid" id="A0A066WI68"/>
<evidence type="ECO:0000313" key="3">
    <source>
        <dbReference type="Proteomes" id="UP000027361"/>
    </source>
</evidence>
<organism evidence="2 3">
    <name type="scientific">Tilletiaria anomala (strain ATCC 24038 / CBS 436.72 / UBC 951)</name>
    <dbReference type="NCBI Taxonomy" id="1037660"/>
    <lineage>
        <taxon>Eukaryota</taxon>
        <taxon>Fungi</taxon>
        <taxon>Dikarya</taxon>
        <taxon>Basidiomycota</taxon>
        <taxon>Ustilaginomycotina</taxon>
        <taxon>Exobasidiomycetes</taxon>
        <taxon>Georgefischeriales</taxon>
        <taxon>Tilletiariaceae</taxon>
        <taxon>Tilletiaria</taxon>
    </lineage>
</organism>
<dbReference type="HOGENOM" id="CLU_1620219_0_0_1"/>
<dbReference type="Proteomes" id="UP000027361">
    <property type="component" value="Unassembled WGS sequence"/>
</dbReference>
<evidence type="ECO:0000313" key="2">
    <source>
        <dbReference type="EMBL" id="KDN52228.1"/>
    </source>
</evidence>
<comment type="caution">
    <text evidence="2">The sequence shown here is derived from an EMBL/GenBank/DDBJ whole genome shotgun (WGS) entry which is preliminary data.</text>
</comment>
<feature type="region of interest" description="Disordered" evidence="1">
    <location>
        <begin position="45"/>
        <end position="65"/>
    </location>
</feature>
<keyword evidence="3" id="KW-1185">Reference proteome</keyword>
<dbReference type="AlphaFoldDB" id="A0A066WI68"/>
<evidence type="ECO:0000256" key="1">
    <source>
        <dbReference type="SAM" id="MobiDB-lite"/>
    </source>
</evidence>
<accession>A0A066WI68</accession>
<dbReference type="RefSeq" id="XP_013245050.1">
    <property type="nucleotide sequence ID" value="XM_013389596.1"/>
</dbReference>
<name>A0A066WI68_TILAU</name>
<sequence length="164" mass="18506">MTETMSVQTVDAWTRQSGGKVRWAQRPFATHVACDTLSVSREQAGTRMSPHRRFTRQRGRQGCSGTWGRHRHTRRIFRSNQSCLSKSHLATDSSALKFPASVGNISSLCTLFFYIQQYLVKKQLPASLVFIGLLSHVAAPNTRYTIDFCCFSHCSLAFVSHIHV</sequence>
<gene>
    <name evidence="2" type="ORF">K437DRAFT_24758</name>
</gene>
<protein>
    <submittedName>
        <fullName evidence="2">Uncharacterized protein</fullName>
    </submittedName>
</protein>
<dbReference type="EMBL" id="JMSN01000012">
    <property type="protein sequence ID" value="KDN52228.1"/>
    <property type="molecule type" value="Genomic_DNA"/>
</dbReference>
<feature type="compositionally biased region" description="Basic residues" evidence="1">
    <location>
        <begin position="49"/>
        <end position="59"/>
    </location>
</feature>